<reference evidence="1 2" key="1">
    <citation type="submission" date="2017-11" db="EMBL/GenBank/DDBJ databases">
        <title>Rhodohalobacter 15182 sp. nov., isolated from a salt lake.</title>
        <authorList>
            <person name="Han S."/>
        </authorList>
    </citation>
    <scope>NUCLEOTIDE SEQUENCE [LARGE SCALE GENOMIC DNA]</scope>
    <source>
        <strain evidence="1 2">15182</strain>
    </source>
</reference>
<dbReference type="InterPro" id="IPR027417">
    <property type="entry name" value="P-loop_NTPase"/>
</dbReference>
<proteinExistence type="predicted"/>
<evidence type="ECO:0000313" key="1">
    <source>
        <dbReference type="EMBL" id="PKD43268.1"/>
    </source>
</evidence>
<sequence length="356" mass="41614">MKPTLYLHCGIYKTGSSFLQTMFVRNRDLLKSRSIHYPKSEKEMDMYEGRITAGNGIHLSRKLSEKETSVAELFSRDLADARKMNLTAVLYSSELLFNRFAEKDSFEKLCSAADTVGFGGIHALIYFRDPVSHALSTYKHRAKYGDHPDFKEWLQKEYEIYGLIQAFLKYSDDSRVQWSCRKYDRDSIYMVRSSFVDWLETETPEIPRDDRVNASLQLNEIRVLQSIKKKCPGCEDFLRESLLTVKTEEKESERGLKEEYTSLIAERWRDYELLLQALNAKMRESEKLTIQAVDTPKNKEPFVALSEKQLEAIAEGMTVYWDAQKLTSRIGDIWDRGLNKVRRKWTASRFYNNYPS</sequence>
<dbReference type="SUPFAM" id="SSF52540">
    <property type="entry name" value="P-loop containing nucleoside triphosphate hydrolases"/>
    <property type="match status" value="1"/>
</dbReference>
<dbReference type="AlphaFoldDB" id="A0A2N0VGI9"/>
<gene>
    <name evidence="1" type="ORF">CWD77_11680</name>
</gene>
<organism evidence="1 2">
    <name type="scientific">Rhodohalobacter barkolensis</name>
    <dbReference type="NCBI Taxonomy" id="2053187"/>
    <lineage>
        <taxon>Bacteria</taxon>
        <taxon>Pseudomonadati</taxon>
        <taxon>Balneolota</taxon>
        <taxon>Balneolia</taxon>
        <taxon>Balneolales</taxon>
        <taxon>Balneolaceae</taxon>
        <taxon>Rhodohalobacter</taxon>
    </lineage>
</organism>
<protein>
    <recommendedName>
        <fullName evidence="3">Sulfotransferase domain-containing protein</fullName>
    </recommendedName>
</protein>
<dbReference type="Proteomes" id="UP000233398">
    <property type="component" value="Unassembled WGS sequence"/>
</dbReference>
<dbReference type="EMBL" id="PISP01000003">
    <property type="protein sequence ID" value="PKD43268.1"/>
    <property type="molecule type" value="Genomic_DNA"/>
</dbReference>
<evidence type="ECO:0000313" key="2">
    <source>
        <dbReference type="Proteomes" id="UP000233398"/>
    </source>
</evidence>
<name>A0A2N0VGI9_9BACT</name>
<dbReference type="Gene3D" id="3.40.50.300">
    <property type="entry name" value="P-loop containing nucleotide triphosphate hydrolases"/>
    <property type="match status" value="1"/>
</dbReference>
<accession>A0A2N0VGI9</accession>
<keyword evidence="2" id="KW-1185">Reference proteome</keyword>
<comment type="caution">
    <text evidence="1">The sequence shown here is derived from an EMBL/GenBank/DDBJ whole genome shotgun (WGS) entry which is preliminary data.</text>
</comment>
<evidence type="ECO:0008006" key="3">
    <source>
        <dbReference type="Google" id="ProtNLM"/>
    </source>
</evidence>